<name>A0A8J7VWN0_9GAMM</name>
<dbReference type="PANTHER" id="PTHR47690">
    <property type="entry name" value="GLUCOKINASE"/>
    <property type="match status" value="1"/>
</dbReference>
<dbReference type="CDD" id="cd24008">
    <property type="entry name" value="ASKHA_NBD_GLK"/>
    <property type="match status" value="1"/>
</dbReference>
<dbReference type="PANTHER" id="PTHR47690:SF1">
    <property type="entry name" value="GLUCOKINASE"/>
    <property type="match status" value="1"/>
</dbReference>
<keyword evidence="9" id="KW-1185">Reference proteome</keyword>
<dbReference type="InterPro" id="IPR043129">
    <property type="entry name" value="ATPase_NBD"/>
</dbReference>
<dbReference type="GO" id="GO:0005524">
    <property type="term" value="F:ATP binding"/>
    <property type="evidence" value="ECO:0007669"/>
    <property type="project" value="UniProtKB-UniRule"/>
</dbReference>
<sequence>MSDVLLADIGGTNARFALADDSAVNPLVDGSMRRYDTADFPSLAEAARHYLGEIGADPSRGVFAAAGPVVGDSIRMTNCPWVISFSQTRQALDFARLHVVNDFHAMARCVPLLEDADVEPVGGVAQAHIELGESNHNCAVLGPGTGLGVGGLILREGRAFALETEGGHVSFAPVDELEIDILRRLVARFGRVSTERLICGSGLVVLHQTLAEIEGHAPEDLEPKDVTARAEAGDAAALRTIEVFCAIFGSVAGDVALMLGAWDGVYLTGGLVPRLMWCLRDGRFRERFEAKGRFAEVLAATPTVAILHPQPGLLGLAAIALDERRHVAPGALS</sequence>
<dbReference type="AlphaFoldDB" id="A0A8J7VWN0"/>
<dbReference type="RefSeq" id="WP_211927107.1">
    <property type="nucleotide sequence ID" value="NZ_JAGQFT020000002.1"/>
</dbReference>
<dbReference type="Proteomes" id="UP000675747">
    <property type="component" value="Unassembled WGS sequence"/>
</dbReference>
<feature type="binding site" evidence="5">
    <location>
        <begin position="7"/>
        <end position="12"/>
    </location>
    <ligand>
        <name>ATP</name>
        <dbReference type="ChEBI" id="CHEBI:30616"/>
    </ligand>
</feature>
<comment type="caution">
    <text evidence="7">The sequence shown here is derived from an EMBL/GenBank/DDBJ whole genome shotgun (WGS) entry which is preliminary data.</text>
</comment>
<dbReference type="Gene3D" id="3.30.420.40">
    <property type="match status" value="1"/>
</dbReference>
<proteinExistence type="inferred from homology"/>
<dbReference type="InterPro" id="IPR050201">
    <property type="entry name" value="Bacterial_glucokinase"/>
</dbReference>
<dbReference type="EMBL" id="JAGQFT010000107">
    <property type="protein sequence ID" value="MBR0563189.1"/>
    <property type="molecule type" value="Genomic_DNA"/>
</dbReference>
<reference evidence="8 9" key="1">
    <citation type="journal article" date="2021" name="Microbiol. Resour. Announc.">
        <title>Draft Genome Sequence of Coralloluteibacterium stylophorae LMG 29479T.</title>
        <authorList>
            <person name="Karlyshev A.V."/>
            <person name="Kudryashova E.B."/>
            <person name="Ariskina E.V."/>
            <person name="Conroy A.P."/>
            <person name="Abidueva E.Y."/>
        </authorList>
    </citation>
    <scope>NUCLEOTIDE SEQUENCE [LARGE SCALE GENOMIC DNA]</scope>
    <source>
        <strain evidence="8 9">LMG 29479</strain>
    </source>
</reference>
<dbReference type="GO" id="GO:0005536">
    <property type="term" value="F:D-glucose binding"/>
    <property type="evidence" value="ECO:0007669"/>
    <property type="project" value="InterPro"/>
</dbReference>
<keyword evidence="1 5" id="KW-0808">Transferase</keyword>
<reference evidence="7" key="2">
    <citation type="submission" date="2021-04" db="EMBL/GenBank/DDBJ databases">
        <authorList>
            <person name="Karlyshev A.V."/>
        </authorList>
    </citation>
    <scope>NUCLEOTIDE SEQUENCE</scope>
    <source>
        <strain evidence="7">LMG 29479</strain>
    </source>
</reference>
<evidence type="ECO:0000256" key="6">
    <source>
        <dbReference type="RuleBase" id="RU004046"/>
    </source>
</evidence>
<evidence type="ECO:0000313" key="8">
    <source>
        <dbReference type="EMBL" id="MBS7456147.1"/>
    </source>
</evidence>
<keyword evidence="3 5" id="KW-0418">Kinase</keyword>
<keyword evidence="4 5" id="KW-0067">ATP-binding</keyword>
<comment type="catalytic activity">
    <reaction evidence="5">
        <text>D-glucose + ATP = D-glucose 6-phosphate + ADP + H(+)</text>
        <dbReference type="Rhea" id="RHEA:17825"/>
        <dbReference type="ChEBI" id="CHEBI:4167"/>
        <dbReference type="ChEBI" id="CHEBI:15378"/>
        <dbReference type="ChEBI" id="CHEBI:30616"/>
        <dbReference type="ChEBI" id="CHEBI:61548"/>
        <dbReference type="ChEBI" id="CHEBI:456216"/>
        <dbReference type="EC" id="2.7.1.2"/>
    </reaction>
</comment>
<evidence type="ECO:0000256" key="3">
    <source>
        <dbReference type="ARBA" id="ARBA00022777"/>
    </source>
</evidence>
<dbReference type="InterPro" id="IPR003836">
    <property type="entry name" value="Glucokinase"/>
</dbReference>
<dbReference type="GO" id="GO:0005829">
    <property type="term" value="C:cytosol"/>
    <property type="evidence" value="ECO:0007669"/>
    <property type="project" value="TreeGrafter"/>
</dbReference>
<accession>A0A8J7VWN0</accession>
<organism evidence="7">
    <name type="scientific">Coralloluteibacterium stylophorae</name>
    <dbReference type="NCBI Taxonomy" id="1776034"/>
    <lineage>
        <taxon>Bacteria</taxon>
        <taxon>Pseudomonadati</taxon>
        <taxon>Pseudomonadota</taxon>
        <taxon>Gammaproteobacteria</taxon>
        <taxon>Lysobacterales</taxon>
        <taxon>Lysobacteraceae</taxon>
        <taxon>Coralloluteibacterium</taxon>
    </lineage>
</organism>
<dbReference type="NCBIfam" id="TIGR00749">
    <property type="entry name" value="glk"/>
    <property type="match status" value="1"/>
</dbReference>
<keyword evidence="2 5" id="KW-0547">Nucleotide-binding</keyword>
<evidence type="ECO:0000256" key="1">
    <source>
        <dbReference type="ARBA" id="ARBA00022679"/>
    </source>
</evidence>
<keyword evidence="5" id="KW-0963">Cytoplasm</keyword>
<gene>
    <name evidence="5 7" type="primary">glk</name>
    <name evidence="8" type="ORF">KB893_003230</name>
    <name evidence="7" type="ORF">KB893_11800</name>
</gene>
<dbReference type="EMBL" id="JAGQFT020000002">
    <property type="protein sequence ID" value="MBS7456147.1"/>
    <property type="molecule type" value="Genomic_DNA"/>
</dbReference>
<dbReference type="GO" id="GO:0006096">
    <property type="term" value="P:glycolytic process"/>
    <property type="evidence" value="ECO:0007669"/>
    <property type="project" value="UniProtKB-UniRule"/>
</dbReference>
<comment type="similarity">
    <text evidence="5 6">Belongs to the bacterial glucokinase family.</text>
</comment>
<dbReference type="HAMAP" id="MF_00524">
    <property type="entry name" value="Glucokinase"/>
    <property type="match status" value="1"/>
</dbReference>
<dbReference type="SUPFAM" id="SSF53067">
    <property type="entry name" value="Actin-like ATPase domain"/>
    <property type="match status" value="1"/>
</dbReference>
<protein>
    <recommendedName>
        <fullName evidence="5">Glucokinase</fullName>
        <ecNumber evidence="5">2.7.1.2</ecNumber>
    </recommendedName>
    <alternativeName>
        <fullName evidence="5">Glucose kinase</fullName>
    </alternativeName>
</protein>
<evidence type="ECO:0000313" key="9">
    <source>
        <dbReference type="Proteomes" id="UP000675747"/>
    </source>
</evidence>
<dbReference type="Pfam" id="PF02685">
    <property type="entry name" value="Glucokinase"/>
    <property type="match status" value="1"/>
</dbReference>
<dbReference type="Gene3D" id="3.40.367.20">
    <property type="match status" value="1"/>
</dbReference>
<evidence type="ECO:0000256" key="5">
    <source>
        <dbReference type="HAMAP-Rule" id="MF_00524"/>
    </source>
</evidence>
<evidence type="ECO:0000256" key="4">
    <source>
        <dbReference type="ARBA" id="ARBA00022840"/>
    </source>
</evidence>
<dbReference type="NCBIfam" id="NF009073">
    <property type="entry name" value="PRK12408.1"/>
    <property type="match status" value="1"/>
</dbReference>
<dbReference type="GO" id="GO:0004340">
    <property type="term" value="F:glucokinase activity"/>
    <property type="evidence" value="ECO:0007669"/>
    <property type="project" value="UniProtKB-UniRule"/>
</dbReference>
<evidence type="ECO:0000313" key="7">
    <source>
        <dbReference type="EMBL" id="MBR0563189.1"/>
    </source>
</evidence>
<comment type="subcellular location">
    <subcellularLocation>
        <location evidence="5">Cytoplasm</location>
    </subcellularLocation>
</comment>
<evidence type="ECO:0000256" key="2">
    <source>
        <dbReference type="ARBA" id="ARBA00022741"/>
    </source>
</evidence>
<keyword evidence="5" id="KW-0324">Glycolysis</keyword>
<dbReference type="EC" id="2.7.1.2" evidence="5"/>